<evidence type="ECO:0000256" key="8">
    <source>
        <dbReference type="ARBA" id="ARBA00022917"/>
    </source>
</evidence>
<dbReference type="InterPro" id="IPR045864">
    <property type="entry name" value="aa-tRNA-synth_II/BPL/LPL"/>
</dbReference>
<dbReference type="GO" id="GO:0004816">
    <property type="term" value="F:asparagine-tRNA ligase activity"/>
    <property type="evidence" value="ECO:0007669"/>
    <property type="project" value="UniProtKB-EC"/>
</dbReference>
<gene>
    <name evidence="13" type="ORF">DLAC_02527</name>
</gene>
<evidence type="ECO:0000256" key="11">
    <source>
        <dbReference type="ARBA" id="ARBA00047844"/>
    </source>
</evidence>
<evidence type="ECO:0000256" key="10">
    <source>
        <dbReference type="ARBA" id="ARBA00029886"/>
    </source>
</evidence>
<reference evidence="13 14" key="1">
    <citation type="submission" date="2015-12" db="EMBL/GenBank/DDBJ databases">
        <title>Dictyostelia acquired genes for synthesis and detection of signals that induce cell-type specialization by lateral gene transfer from prokaryotes.</title>
        <authorList>
            <person name="Gloeckner G."/>
            <person name="Schaap P."/>
        </authorList>
    </citation>
    <scope>NUCLEOTIDE SEQUENCE [LARGE SCALE GENOMIC DNA]</scope>
    <source>
        <strain evidence="13 14">TK</strain>
    </source>
</reference>
<dbReference type="OMA" id="TEPFHRE"/>
<dbReference type="OrthoDB" id="1931232at2759"/>
<evidence type="ECO:0000256" key="5">
    <source>
        <dbReference type="ARBA" id="ARBA00022598"/>
    </source>
</evidence>
<evidence type="ECO:0000256" key="4">
    <source>
        <dbReference type="ARBA" id="ARBA00022490"/>
    </source>
</evidence>
<dbReference type="GO" id="GO:0006421">
    <property type="term" value="P:asparaginyl-tRNA aminoacylation"/>
    <property type="evidence" value="ECO:0007669"/>
    <property type="project" value="InterPro"/>
</dbReference>
<evidence type="ECO:0000259" key="12">
    <source>
        <dbReference type="PROSITE" id="PS50862"/>
    </source>
</evidence>
<dbReference type="Pfam" id="PF04558">
    <property type="entry name" value="tRNA_synt_1c_R1"/>
    <property type="match status" value="1"/>
</dbReference>
<keyword evidence="14" id="KW-1185">Reference proteome</keyword>
<dbReference type="PRINTS" id="PR01042">
    <property type="entry name" value="TRNASYNTHASP"/>
</dbReference>
<dbReference type="Proteomes" id="UP000076078">
    <property type="component" value="Unassembled WGS sequence"/>
</dbReference>
<dbReference type="SUPFAM" id="SSF50249">
    <property type="entry name" value="Nucleic acid-binding proteins"/>
    <property type="match status" value="1"/>
</dbReference>
<dbReference type="Gene3D" id="2.40.50.140">
    <property type="entry name" value="Nucleic acid-binding proteins"/>
    <property type="match status" value="1"/>
</dbReference>
<keyword evidence="4" id="KW-0963">Cytoplasm</keyword>
<dbReference type="Gene3D" id="3.30.930.10">
    <property type="entry name" value="Bira Bifunctional Protein, Domain 2"/>
    <property type="match status" value="1"/>
</dbReference>
<dbReference type="PROSITE" id="PS50862">
    <property type="entry name" value="AA_TRNA_LIGASE_II"/>
    <property type="match status" value="1"/>
</dbReference>
<evidence type="ECO:0000256" key="6">
    <source>
        <dbReference type="ARBA" id="ARBA00022741"/>
    </source>
</evidence>
<comment type="catalytic activity">
    <reaction evidence="11">
        <text>tRNA(Asn) + L-asparagine + ATP = L-asparaginyl-tRNA(Asn) + AMP + diphosphate + H(+)</text>
        <dbReference type="Rhea" id="RHEA:11180"/>
        <dbReference type="Rhea" id="RHEA-COMP:9659"/>
        <dbReference type="Rhea" id="RHEA-COMP:9674"/>
        <dbReference type="ChEBI" id="CHEBI:15378"/>
        <dbReference type="ChEBI" id="CHEBI:30616"/>
        <dbReference type="ChEBI" id="CHEBI:33019"/>
        <dbReference type="ChEBI" id="CHEBI:58048"/>
        <dbReference type="ChEBI" id="CHEBI:78442"/>
        <dbReference type="ChEBI" id="CHEBI:78515"/>
        <dbReference type="ChEBI" id="CHEBI:456215"/>
        <dbReference type="EC" id="6.1.1.22"/>
    </reaction>
</comment>
<evidence type="ECO:0000313" key="14">
    <source>
        <dbReference type="Proteomes" id="UP000076078"/>
    </source>
</evidence>
<dbReference type="GO" id="GO:0005737">
    <property type="term" value="C:cytoplasm"/>
    <property type="evidence" value="ECO:0007669"/>
    <property type="project" value="UniProtKB-SubCell"/>
</dbReference>
<comment type="caution">
    <text evidence="13">The sequence shown here is derived from an EMBL/GenBank/DDBJ whole genome shotgun (WGS) entry which is preliminary data.</text>
</comment>
<dbReference type="InterPro" id="IPR012340">
    <property type="entry name" value="NA-bd_OB-fold"/>
</dbReference>
<evidence type="ECO:0000256" key="2">
    <source>
        <dbReference type="ARBA" id="ARBA00008226"/>
    </source>
</evidence>
<dbReference type="PANTHER" id="PTHR22594:SF16">
    <property type="entry name" value="ASPARAGINE--TRNA LIGASE, CYTOPLASMIC"/>
    <property type="match status" value="1"/>
</dbReference>
<comment type="subcellular location">
    <subcellularLocation>
        <location evidence="1">Cytoplasm</location>
    </subcellularLocation>
</comment>
<sequence length="650" mass="73361">MAESAELKLFLAIGLDNKRAVDTTKNPELTATLKSIISEGGVESGCDKAIGNLLYSLATNATASSPLRSHVSKAIGNGKIKSTLQFQAATTFLKDNQTWDEAKFDKDCGVGVVITLEQIQKATDDLFVEKAALINEKKWHIPIGDLLTPLKERLKWADLKEVKAILDKKLDSTLGPKPVESTQKKAPQPTPTTTLEKAIEQIKLVENSSLPAAKTLKIRDVSKYPNQRVSISGWIHHSRTQKNLAFIELRDGTGFLQCVLAGDLVHPSIVTDLKREATITIVGTLTPPPENKSAQGGLELLADYWKLVGSSHADLEGILNTESNVDQLFDQRHIQLRGKKASSIMKLRSIALQAFRQHFYSEGYYEMNPPTMVNNFCEGSTELFSFDYFGQPAYLTQSSQLYLETMLPVMGDSFCIAQSYRAEKARTRRHLTEFTHLEVECPFITYDELLNRIEYMVCDVVERMLKIDKELFLSVNPNAKVPKRPFMRMNYSDAIVYCQKNGIKRIDENGQEVDFQHGDDIPEAQERKMNDQIGEPIFLCRFPAEMKAFYMARCPEDNTLTESTDLLMPGVGEIVGGSMRISNYDELIKAYKREELDPSNYYWFTDQRKYGTTPHGGYGLGVDRFLTWVLAEEHIRNVVSYPRYLNRCSP</sequence>
<keyword evidence="7" id="KW-0067">ATP-binding</keyword>
<dbReference type="NCBIfam" id="TIGR00457">
    <property type="entry name" value="asnS"/>
    <property type="match status" value="1"/>
</dbReference>
<comment type="similarity">
    <text evidence="2">Belongs to the class-II aminoacyl-tRNA synthetase family.</text>
</comment>
<name>A0A152A2R3_TIELA</name>
<evidence type="ECO:0000256" key="1">
    <source>
        <dbReference type="ARBA" id="ARBA00004496"/>
    </source>
</evidence>
<dbReference type="InParanoid" id="A0A152A2R3"/>
<dbReference type="FunFam" id="1.10.10.2420:FF:000001">
    <property type="entry name" value="Glutamine--tRNA ligase cytoplasmic"/>
    <property type="match status" value="1"/>
</dbReference>
<dbReference type="EMBL" id="LODT01000013">
    <property type="protein sequence ID" value="KYR00516.1"/>
    <property type="molecule type" value="Genomic_DNA"/>
</dbReference>
<organism evidence="13 14">
    <name type="scientific">Tieghemostelium lacteum</name>
    <name type="common">Slime mold</name>
    <name type="synonym">Dictyostelium lacteum</name>
    <dbReference type="NCBI Taxonomy" id="361077"/>
    <lineage>
        <taxon>Eukaryota</taxon>
        <taxon>Amoebozoa</taxon>
        <taxon>Evosea</taxon>
        <taxon>Eumycetozoa</taxon>
        <taxon>Dictyostelia</taxon>
        <taxon>Dictyosteliales</taxon>
        <taxon>Raperosteliaceae</taxon>
        <taxon>Tieghemostelium</taxon>
    </lineage>
</organism>
<keyword evidence="5 13" id="KW-0436">Ligase</keyword>
<dbReference type="GO" id="GO:0003676">
    <property type="term" value="F:nucleic acid binding"/>
    <property type="evidence" value="ECO:0007669"/>
    <property type="project" value="InterPro"/>
</dbReference>
<dbReference type="AlphaFoldDB" id="A0A152A2R3"/>
<evidence type="ECO:0000256" key="7">
    <source>
        <dbReference type="ARBA" id="ARBA00022840"/>
    </source>
</evidence>
<dbReference type="Gene3D" id="1.10.8.1290">
    <property type="entry name" value="Glutaminyl-tRNA synthetase, non-specific RNA binding region part 1, domain 1"/>
    <property type="match status" value="1"/>
</dbReference>
<dbReference type="InterPro" id="IPR007639">
    <property type="entry name" value="Gln-tRNA-synth_Ib_RNA-bd_N"/>
</dbReference>
<dbReference type="InterPro" id="IPR004522">
    <property type="entry name" value="Asn-tRNA-ligase"/>
</dbReference>
<dbReference type="InterPro" id="IPR004364">
    <property type="entry name" value="Aa-tRNA-synt_II"/>
</dbReference>
<dbReference type="InterPro" id="IPR006195">
    <property type="entry name" value="aa-tRNA-synth_II"/>
</dbReference>
<evidence type="ECO:0000256" key="9">
    <source>
        <dbReference type="ARBA" id="ARBA00023146"/>
    </source>
</evidence>
<evidence type="ECO:0000313" key="13">
    <source>
        <dbReference type="EMBL" id="KYR00516.1"/>
    </source>
</evidence>
<dbReference type="Pfam" id="PF00152">
    <property type="entry name" value="tRNA-synt_2"/>
    <property type="match status" value="1"/>
</dbReference>
<dbReference type="FunFam" id="1.10.8.1290:FF:000002">
    <property type="entry name" value="Glutamine--tRNA ligase cytoplasmic"/>
    <property type="match status" value="1"/>
</dbReference>
<keyword evidence="9" id="KW-0030">Aminoacyl-tRNA synthetase</keyword>
<dbReference type="FunCoup" id="A0A152A2R3">
    <property type="interactions" value="813"/>
</dbReference>
<evidence type="ECO:0000256" key="3">
    <source>
        <dbReference type="ARBA" id="ARBA00012816"/>
    </source>
</evidence>
<proteinExistence type="inferred from homology"/>
<dbReference type="STRING" id="361077.A0A152A2R3"/>
<protein>
    <recommendedName>
        <fullName evidence="3">asparagine--tRNA ligase</fullName>
        <ecNumber evidence="3">6.1.1.22</ecNumber>
    </recommendedName>
    <alternativeName>
        <fullName evidence="10">Asparaginyl-tRNA synthetase</fullName>
    </alternativeName>
</protein>
<dbReference type="InterPro" id="IPR002312">
    <property type="entry name" value="Asp/Asn-tRNA-synth_IIb"/>
</dbReference>
<feature type="domain" description="Aminoacyl-transfer RNA synthetases class-II family profile" evidence="12">
    <location>
        <begin position="345"/>
        <end position="642"/>
    </location>
</feature>
<dbReference type="CDD" id="cd04323">
    <property type="entry name" value="AsnRS_cyto_like_N"/>
    <property type="match status" value="1"/>
</dbReference>
<dbReference type="Pfam" id="PF01336">
    <property type="entry name" value="tRNA_anti-codon"/>
    <property type="match status" value="1"/>
</dbReference>
<dbReference type="SUPFAM" id="SSF55681">
    <property type="entry name" value="Class II aaRS and biotin synthetases"/>
    <property type="match status" value="1"/>
</dbReference>
<dbReference type="GO" id="GO:0005524">
    <property type="term" value="F:ATP binding"/>
    <property type="evidence" value="ECO:0007669"/>
    <property type="project" value="UniProtKB-KW"/>
</dbReference>
<keyword evidence="8" id="KW-0648">Protein biosynthesis</keyword>
<keyword evidence="6" id="KW-0547">Nucleotide-binding</keyword>
<dbReference type="InterPro" id="IPR042559">
    <property type="entry name" value="Gln-tRNA-synth_Ib_RNA-bd_N_2"/>
</dbReference>
<dbReference type="EC" id="6.1.1.22" evidence="3"/>
<dbReference type="InterPro" id="IPR004365">
    <property type="entry name" value="NA-bd_OB_tRNA"/>
</dbReference>
<accession>A0A152A2R3</accession>
<dbReference type="PANTHER" id="PTHR22594">
    <property type="entry name" value="ASPARTYL/LYSYL-TRNA SYNTHETASE"/>
    <property type="match status" value="1"/>
</dbReference>
<dbReference type="Gene3D" id="1.10.10.2420">
    <property type="match status" value="1"/>
</dbReference>
<dbReference type="InterPro" id="IPR042558">
    <property type="entry name" value="Gln-tRNA-synth_Ib_RNA-bd_N_1"/>
</dbReference>
<dbReference type="CDD" id="cd00776">
    <property type="entry name" value="AsxRS_core"/>
    <property type="match status" value="1"/>
</dbReference>